<comment type="caution">
    <text evidence="1">The sequence shown here is derived from an EMBL/GenBank/DDBJ whole genome shotgun (WGS) entry which is preliminary data.</text>
</comment>
<dbReference type="AlphaFoldDB" id="A0A8J5KZG9"/>
<dbReference type="Proteomes" id="UP000734854">
    <property type="component" value="Unassembled WGS sequence"/>
</dbReference>
<dbReference type="EMBL" id="JACMSC010000011">
    <property type="protein sequence ID" value="KAG6498687.1"/>
    <property type="molecule type" value="Genomic_DNA"/>
</dbReference>
<accession>A0A8J5KZG9</accession>
<proteinExistence type="predicted"/>
<reference evidence="1 2" key="1">
    <citation type="submission" date="2020-08" db="EMBL/GenBank/DDBJ databases">
        <title>Plant Genome Project.</title>
        <authorList>
            <person name="Zhang R.-G."/>
        </authorList>
    </citation>
    <scope>NUCLEOTIDE SEQUENCE [LARGE SCALE GENOMIC DNA]</scope>
    <source>
        <tissue evidence="1">Rhizome</tissue>
    </source>
</reference>
<keyword evidence="2" id="KW-1185">Reference proteome</keyword>
<evidence type="ECO:0000313" key="1">
    <source>
        <dbReference type="EMBL" id="KAG6498687.1"/>
    </source>
</evidence>
<name>A0A8J5KZG9_ZINOF</name>
<evidence type="ECO:0000313" key="2">
    <source>
        <dbReference type="Proteomes" id="UP000734854"/>
    </source>
</evidence>
<gene>
    <name evidence="1" type="ORF">ZIOFF_038409</name>
</gene>
<sequence length="126" mass="13816">MNGGFVSLLENTADLVRAATCDVRKKCVVVRRTEELSHSIVVCGAFSRVASGAHLQSLYTTLKFWVHLMICDLLGVSFGANIVDFVARKAFEAGKLIESVKVVAQVLMYPFFARTVPIHSELKLTG</sequence>
<organism evidence="1 2">
    <name type="scientific">Zingiber officinale</name>
    <name type="common">Ginger</name>
    <name type="synonym">Amomum zingiber</name>
    <dbReference type="NCBI Taxonomy" id="94328"/>
    <lineage>
        <taxon>Eukaryota</taxon>
        <taxon>Viridiplantae</taxon>
        <taxon>Streptophyta</taxon>
        <taxon>Embryophyta</taxon>
        <taxon>Tracheophyta</taxon>
        <taxon>Spermatophyta</taxon>
        <taxon>Magnoliopsida</taxon>
        <taxon>Liliopsida</taxon>
        <taxon>Zingiberales</taxon>
        <taxon>Zingiberaceae</taxon>
        <taxon>Zingiber</taxon>
    </lineage>
</organism>
<protein>
    <submittedName>
        <fullName evidence="1">Uncharacterized protein</fullName>
    </submittedName>
</protein>